<name>A0A8X6RHQ1_TRICX</name>
<dbReference type="Proteomes" id="UP000887159">
    <property type="component" value="Unassembled WGS sequence"/>
</dbReference>
<feature type="region of interest" description="Disordered" evidence="1">
    <location>
        <begin position="99"/>
        <end position="123"/>
    </location>
</feature>
<keyword evidence="3" id="KW-1185">Reference proteome</keyword>
<dbReference type="EMBL" id="BMAU01021177">
    <property type="protein sequence ID" value="GFX94345.1"/>
    <property type="molecule type" value="Genomic_DNA"/>
</dbReference>
<protein>
    <submittedName>
        <fullName evidence="2">Uncharacterized protein</fullName>
    </submittedName>
</protein>
<evidence type="ECO:0000256" key="1">
    <source>
        <dbReference type="SAM" id="MobiDB-lite"/>
    </source>
</evidence>
<accession>A0A8X6RHQ1</accession>
<evidence type="ECO:0000313" key="2">
    <source>
        <dbReference type="EMBL" id="GFX94345.1"/>
    </source>
</evidence>
<sequence length="222" mass="24453">MFHPSSFADPTPLTHADASRDVLPRGVESRPSGVVVSDADCCAVGPGLEYRRRHGCSKMCSAFVAGGILNSRRAASPLVRLVAGNERPEKAEHLDAMLLRDRTNNNKKREGDSSARSPAKGVRKSREVRIRAVAEIAEKLQRRAPTDLIADDFRYQGFLLFSPPLLRCISFSPPGPERLFNSQTYLSPLFASGLEISANYGRSIPKRFILSPLLFPFSSILE</sequence>
<dbReference type="AlphaFoldDB" id="A0A8X6RHQ1"/>
<evidence type="ECO:0000313" key="3">
    <source>
        <dbReference type="Proteomes" id="UP000887159"/>
    </source>
</evidence>
<organism evidence="2 3">
    <name type="scientific">Trichonephila clavipes</name>
    <name type="common">Golden silk orbweaver</name>
    <name type="synonym">Nephila clavipes</name>
    <dbReference type="NCBI Taxonomy" id="2585209"/>
    <lineage>
        <taxon>Eukaryota</taxon>
        <taxon>Metazoa</taxon>
        <taxon>Ecdysozoa</taxon>
        <taxon>Arthropoda</taxon>
        <taxon>Chelicerata</taxon>
        <taxon>Arachnida</taxon>
        <taxon>Araneae</taxon>
        <taxon>Araneomorphae</taxon>
        <taxon>Entelegynae</taxon>
        <taxon>Araneoidea</taxon>
        <taxon>Nephilidae</taxon>
        <taxon>Trichonephila</taxon>
    </lineage>
</organism>
<feature type="compositionally biased region" description="Basic and acidic residues" evidence="1">
    <location>
        <begin position="99"/>
        <end position="113"/>
    </location>
</feature>
<gene>
    <name evidence="2" type="ORF">TNCV_4293901</name>
</gene>
<reference evidence="2" key="1">
    <citation type="submission" date="2020-08" db="EMBL/GenBank/DDBJ databases">
        <title>Multicomponent nature underlies the extraordinary mechanical properties of spider dragline silk.</title>
        <authorList>
            <person name="Kono N."/>
            <person name="Nakamura H."/>
            <person name="Mori M."/>
            <person name="Yoshida Y."/>
            <person name="Ohtoshi R."/>
            <person name="Malay A.D."/>
            <person name="Moran D.A.P."/>
            <person name="Tomita M."/>
            <person name="Numata K."/>
            <person name="Arakawa K."/>
        </authorList>
    </citation>
    <scope>NUCLEOTIDE SEQUENCE</scope>
</reference>
<proteinExistence type="predicted"/>
<comment type="caution">
    <text evidence="2">The sequence shown here is derived from an EMBL/GenBank/DDBJ whole genome shotgun (WGS) entry which is preliminary data.</text>
</comment>